<evidence type="ECO:0000313" key="1">
    <source>
        <dbReference type="EMBL" id="KAJ5344820.1"/>
    </source>
</evidence>
<sequence>MAAASESVDPSLEAHTELVSWFIQHGGTVDAAVRITQDALRGVHMQVKADLPNAIPRETRVINTPISVSMSWYNAIGYECPKGSFSKHGVDFPRQWIDEIGPEETFAFFLMGQYLRGQESFWYPYLRTLPQPGQLTTPLFFSEEDVDWIQGTGIPEASVERIKVWDQKYDDAITKLEGFGFLDCGEFTWELYMWAATIITSRAFSPKVLSGAVEADDLWEDRTSALLPLIDLPNHRPMAKVEWRAGEEDIGLLVLEDLSPGHEISNNYGPRNNEQLLVNYGFCLTNNPTDYRIVHLGVKPDSPLGQAKARQRELFPEFAKNVEDHYYIFNPFYPLLGPDTSMEHSIFSPALFNALTVMESNARERDMLEITDMGIRITPAYGNGHCIYAALAQISFEMIAHAYTLKASAQDLPSQPATLNQTHGQIYRNGQITLDYAALIIATWTITRGREHNRGESWNDIKVLLSELMARVPAGLLSDEVLSRTRVRILERNSIVSKNGELFRLGELFSLLPADMQEPAQTCFQHVLAVISQEVPPVASDPQTLFATVICLLVATYNSPEARSKLPSRLTRWMAFLLEKYSLASVALVDASEPLRLFQEYIKAEQPGSWAPSDGADWFVETSGWLQPDWFKWSWTVAGAEMVMIPLQSLEVLDTEGEPSLLKQACLYVPQE</sequence>
<reference evidence="1" key="2">
    <citation type="journal article" date="2023" name="IMA Fungus">
        <title>Comparative genomic study of the Penicillium genus elucidates a diverse pangenome and 15 lateral gene transfer events.</title>
        <authorList>
            <person name="Petersen C."/>
            <person name="Sorensen T."/>
            <person name="Nielsen M.R."/>
            <person name="Sondergaard T.E."/>
            <person name="Sorensen J.L."/>
            <person name="Fitzpatrick D.A."/>
            <person name="Frisvad J.C."/>
            <person name="Nielsen K.L."/>
        </authorList>
    </citation>
    <scope>NUCLEOTIDE SEQUENCE</scope>
    <source>
        <strain evidence="1">IBT 35673</strain>
    </source>
</reference>
<dbReference type="EMBL" id="JAPZBQ010000002">
    <property type="protein sequence ID" value="KAJ5344820.1"/>
    <property type="molecule type" value="Genomic_DNA"/>
</dbReference>
<evidence type="ECO:0008006" key="3">
    <source>
        <dbReference type="Google" id="ProtNLM"/>
    </source>
</evidence>
<dbReference type="Gene3D" id="3.90.1410.10">
    <property type="entry name" value="set domain protein methyltransferase, domain 1"/>
    <property type="match status" value="1"/>
</dbReference>
<name>A0A9W9QSF3_PENBR</name>
<dbReference type="AlphaFoldDB" id="A0A9W9QSF3"/>
<dbReference type="PANTHER" id="PTHR13271">
    <property type="entry name" value="UNCHARACTERIZED PUTATIVE METHYLTRANSFERASE"/>
    <property type="match status" value="1"/>
</dbReference>
<dbReference type="InterPro" id="IPR046341">
    <property type="entry name" value="SET_dom_sf"/>
</dbReference>
<reference evidence="1" key="1">
    <citation type="submission" date="2022-12" db="EMBL/GenBank/DDBJ databases">
        <authorList>
            <person name="Petersen C."/>
        </authorList>
    </citation>
    <scope>NUCLEOTIDE SEQUENCE</scope>
    <source>
        <strain evidence="1">IBT 35673</strain>
    </source>
</reference>
<organism evidence="1 2">
    <name type="scientific">Penicillium brevicompactum</name>
    <dbReference type="NCBI Taxonomy" id="5074"/>
    <lineage>
        <taxon>Eukaryota</taxon>
        <taxon>Fungi</taxon>
        <taxon>Dikarya</taxon>
        <taxon>Ascomycota</taxon>
        <taxon>Pezizomycotina</taxon>
        <taxon>Eurotiomycetes</taxon>
        <taxon>Eurotiomycetidae</taxon>
        <taxon>Eurotiales</taxon>
        <taxon>Aspergillaceae</taxon>
        <taxon>Penicillium</taxon>
    </lineage>
</organism>
<evidence type="ECO:0000313" key="2">
    <source>
        <dbReference type="Proteomes" id="UP001147695"/>
    </source>
</evidence>
<dbReference type="PANTHER" id="PTHR13271:SF135">
    <property type="entry name" value="SET DOMAIN PROTEIN (AFU_ORTHOLOGUE AFUA_4G11040)"/>
    <property type="match status" value="1"/>
</dbReference>
<gene>
    <name evidence="1" type="ORF">N7452_002824</name>
</gene>
<proteinExistence type="predicted"/>
<dbReference type="SUPFAM" id="SSF82199">
    <property type="entry name" value="SET domain"/>
    <property type="match status" value="1"/>
</dbReference>
<comment type="caution">
    <text evidence="1">The sequence shown here is derived from an EMBL/GenBank/DDBJ whole genome shotgun (WGS) entry which is preliminary data.</text>
</comment>
<dbReference type="InterPro" id="IPR050600">
    <property type="entry name" value="SETD3_SETD6_MTase"/>
</dbReference>
<dbReference type="Proteomes" id="UP001147695">
    <property type="component" value="Unassembled WGS sequence"/>
</dbReference>
<accession>A0A9W9QSF3</accession>
<dbReference type="GO" id="GO:0016279">
    <property type="term" value="F:protein-lysine N-methyltransferase activity"/>
    <property type="evidence" value="ECO:0007669"/>
    <property type="project" value="TreeGrafter"/>
</dbReference>
<protein>
    <recommendedName>
        <fullName evidence="3">SET domain-containing protein</fullName>
    </recommendedName>
</protein>